<dbReference type="AlphaFoldDB" id="A0A1J1I0A8"/>
<reference evidence="1 2" key="1">
    <citation type="submission" date="2015-04" db="EMBL/GenBank/DDBJ databases">
        <authorList>
            <person name="Syromyatnikov M.Y."/>
            <person name="Popov V.N."/>
        </authorList>
    </citation>
    <scope>NUCLEOTIDE SEQUENCE [LARGE SCALE GENOMIC DNA]</scope>
</reference>
<accession>A0A1J1I0A8</accession>
<name>A0A1J1I0A8_9DIPT</name>
<protein>
    <submittedName>
        <fullName evidence="1">CLUMA_CG005794, isoform A</fullName>
    </submittedName>
</protein>
<organism evidence="1 2">
    <name type="scientific">Clunio marinus</name>
    <dbReference type="NCBI Taxonomy" id="568069"/>
    <lineage>
        <taxon>Eukaryota</taxon>
        <taxon>Metazoa</taxon>
        <taxon>Ecdysozoa</taxon>
        <taxon>Arthropoda</taxon>
        <taxon>Hexapoda</taxon>
        <taxon>Insecta</taxon>
        <taxon>Pterygota</taxon>
        <taxon>Neoptera</taxon>
        <taxon>Endopterygota</taxon>
        <taxon>Diptera</taxon>
        <taxon>Nematocera</taxon>
        <taxon>Chironomoidea</taxon>
        <taxon>Chironomidae</taxon>
        <taxon>Clunio</taxon>
    </lineage>
</organism>
<dbReference type="EMBL" id="CVRI01000024">
    <property type="protein sequence ID" value="CRK92254.1"/>
    <property type="molecule type" value="Genomic_DNA"/>
</dbReference>
<sequence length="71" mass="8339">MESGVTFHDNPFIAEISIQILWLSTSFLKECSVIKTILRDSLNLKPSTYEMIDMFHSEFKYSYEILKKTKT</sequence>
<evidence type="ECO:0000313" key="2">
    <source>
        <dbReference type="Proteomes" id="UP000183832"/>
    </source>
</evidence>
<dbReference type="Proteomes" id="UP000183832">
    <property type="component" value="Unassembled WGS sequence"/>
</dbReference>
<evidence type="ECO:0000313" key="1">
    <source>
        <dbReference type="EMBL" id="CRK92254.1"/>
    </source>
</evidence>
<gene>
    <name evidence="1" type="ORF">CLUMA_CG005794</name>
</gene>
<proteinExistence type="predicted"/>
<keyword evidence="2" id="KW-1185">Reference proteome</keyword>